<evidence type="ECO:0000313" key="3">
    <source>
        <dbReference type="Proteomes" id="UP001147747"/>
    </source>
</evidence>
<dbReference type="AlphaFoldDB" id="A0A9W9VXL2"/>
<reference evidence="2" key="2">
    <citation type="journal article" date="2023" name="IMA Fungus">
        <title>Comparative genomic study of the Penicillium genus elucidates a diverse pangenome and 15 lateral gene transfer events.</title>
        <authorList>
            <person name="Petersen C."/>
            <person name="Sorensen T."/>
            <person name="Nielsen M.R."/>
            <person name="Sondergaard T.E."/>
            <person name="Sorensen J.L."/>
            <person name="Fitzpatrick D.A."/>
            <person name="Frisvad J.C."/>
            <person name="Nielsen K.L."/>
        </authorList>
    </citation>
    <scope>NUCLEOTIDE SEQUENCE</scope>
    <source>
        <strain evidence="2">IBT 29677</strain>
    </source>
</reference>
<keyword evidence="1" id="KW-0732">Signal</keyword>
<feature type="chain" id="PRO_5040838777" evidence="1">
    <location>
        <begin position="19"/>
        <end position="146"/>
    </location>
</feature>
<reference evidence="2" key="1">
    <citation type="submission" date="2022-12" db="EMBL/GenBank/DDBJ databases">
        <authorList>
            <person name="Petersen C."/>
        </authorList>
    </citation>
    <scope>NUCLEOTIDE SEQUENCE</scope>
    <source>
        <strain evidence="2">IBT 29677</strain>
    </source>
</reference>
<dbReference type="OrthoDB" id="4319450at2759"/>
<accession>A0A9W9VXL2</accession>
<dbReference type="GeneID" id="81370263"/>
<sequence length="146" mass="15380">MRFTNSSSVVALIATATAYTITSPSGGCIDITLPVTVTWTASPSETPSTVSFALANYISSNPPVDRLYENIVVNASQSSQGSVTLPGLDRATALDYSKNGGKDYRIWMVPANSPPPHNGNLVTESGSFRIVALGSGKFAPLPFRRA</sequence>
<gene>
    <name evidence="2" type="ORF">N7509_006646</name>
</gene>
<protein>
    <submittedName>
        <fullName evidence="2">Ser-Thr-rich glycosyl-phosphatidyl-inositol-anchored membrane family-domain-containing protein</fullName>
    </submittedName>
</protein>
<comment type="caution">
    <text evidence="2">The sequence shown here is derived from an EMBL/GenBank/DDBJ whole genome shotgun (WGS) entry which is preliminary data.</text>
</comment>
<dbReference type="EMBL" id="JAPZBU010000008">
    <property type="protein sequence ID" value="KAJ5391156.1"/>
    <property type="molecule type" value="Genomic_DNA"/>
</dbReference>
<evidence type="ECO:0000256" key="1">
    <source>
        <dbReference type="SAM" id="SignalP"/>
    </source>
</evidence>
<evidence type="ECO:0000313" key="2">
    <source>
        <dbReference type="EMBL" id="KAJ5391156.1"/>
    </source>
</evidence>
<keyword evidence="3" id="KW-1185">Reference proteome</keyword>
<dbReference type="Proteomes" id="UP001147747">
    <property type="component" value="Unassembled WGS sequence"/>
</dbReference>
<feature type="signal peptide" evidence="1">
    <location>
        <begin position="1"/>
        <end position="18"/>
    </location>
</feature>
<proteinExistence type="predicted"/>
<organism evidence="2 3">
    <name type="scientific">Penicillium cosmopolitanum</name>
    <dbReference type="NCBI Taxonomy" id="1131564"/>
    <lineage>
        <taxon>Eukaryota</taxon>
        <taxon>Fungi</taxon>
        <taxon>Dikarya</taxon>
        <taxon>Ascomycota</taxon>
        <taxon>Pezizomycotina</taxon>
        <taxon>Eurotiomycetes</taxon>
        <taxon>Eurotiomycetidae</taxon>
        <taxon>Eurotiales</taxon>
        <taxon>Aspergillaceae</taxon>
        <taxon>Penicillium</taxon>
    </lineage>
</organism>
<name>A0A9W9VXL2_9EURO</name>
<dbReference type="RefSeq" id="XP_056486834.1">
    <property type="nucleotide sequence ID" value="XM_056631283.1"/>
</dbReference>